<accession>A0A0G1GHY2</accession>
<dbReference type="AlphaFoldDB" id="A0A0G1GHY2"/>
<protein>
    <submittedName>
        <fullName evidence="2">Uncharacterized protein</fullName>
    </submittedName>
</protein>
<dbReference type="Proteomes" id="UP000034617">
    <property type="component" value="Unassembled WGS sequence"/>
</dbReference>
<organism evidence="2 3">
    <name type="scientific">Candidatus Gottesmanbacteria bacterium GW2011_GWB1_44_11c</name>
    <dbReference type="NCBI Taxonomy" id="1618447"/>
    <lineage>
        <taxon>Bacteria</taxon>
        <taxon>Candidatus Gottesmaniibacteriota</taxon>
    </lineage>
</organism>
<name>A0A0G1GHY2_9BACT</name>
<sequence length="76" mass="8261">MGKKLEAVRSELAAAGDQLNWWGWAIASIPGLIKDELENELFLARTRLEDLAKGRKPGPLTTDTFMAGTGSDKSES</sequence>
<comment type="caution">
    <text evidence="2">The sequence shown here is derived from an EMBL/GenBank/DDBJ whole genome shotgun (WGS) entry which is preliminary data.</text>
</comment>
<evidence type="ECO:0000313" key="2">
    <source>
        <dbReference type="EMBL" id="KKT33958.1"/>
    </source>
</evidence>
<proteinExistence type="predicted"/>
<evidence type="ECO:0000256" key="1">
    <source>
        <dbReference type="SAM" id="MobiDB-lite"/>
    </source>
</evidence>
<gene>
    <name evidence="2" type="ORF">UW22_C0086G0004</name>
</gene>
<dbReference type="EMBL" id="LCHM01000086">
    <property type="protein sequence ID" value="KKT33958.1"/>
    <property type="molecule type" value="Genomic_DNA"/>
</dbReference>
<reference evidence="2 3" key="1">
    <citation type="journal article" date="2015" name="Nature">
        <title>rRNA introns, odd ribosomes, and small enigmatic genomes across a large radiation of phyla.</title>
        <authorList>
            <person name="Brown C.T."/>
            <person name="Hug L.A."/>
            <person name="Thomas B.C."/>
            <person name="Sharon I."/>
            <person name="Castelle C.J."/>
            <person name="Singh A."/>
            <person name="Wilkins M.J."/>
            <person name="Williams K.H."/>
            <person name="Banfield J.F."/>
        </authorList>
    </citation>
    <scope>NUCLEOTIDE SEQUENCE [LARGE SCALE GENOMIC DNA]</scope>
</reference>
<evidence type="ECO:0000313" key="3">
    <source>
        <dbReference type="Proteomes" id="UP000034617"/>
    </source>
</evidence>
<feature type="region of interest" description="Disordered" evidence="1">
    <location>
        <begin position="53"/>
        <end position="76"/>
    </location>
</feature>